<dbReference type="EMBL" id="JARQWQ010000122">
    <property type="protein sequence ID" value="KAK2549681.1"/>
    <property type="molecule type" value="Genomic_DNA"/>
</dbReference>
<dbReference type="InterPro" id="IPR000276">
    <property type="entry name" value="GPCR_Rhodpsn"/>
</dbReference>
<dbReference type="PRINTS" id="PR00237">
    <property type="entry name" value="GPCRRHODOPSN"/>
</dbReference>
<dbReference type="PANTHER" id="PTHR22752">
    <property type="entry name" value="G PROTEIN-COUPLED RECEPTOR"/>
    <property type="match status" value="1"/>
</dbReference>
<feature type="transmembrane region" description="Helical" evidence="11">
    <location>
        <begin position="75"/>
        <end position="96"/>
    </location>
</feature>
<organism evidence="13 14">
    <name type="scientific">Acropora cervicornis</name>
    <name type="common">Staghorn coral</name>
    <dbReference type="NCBI Taxonomy" id="6130"/>
    <lineage>
        <taxon>Eukaryota</taxon>
        <taxon>Metazoa</taxon>
        <taxon>Cnidaria</taxon>
        <taxon>Anthozoa</taxon>
        <taxon>Hexacorallia</taxon>
        <taxon>Scleractinia</taxon>
        <taxon>Astrocoeniina</taxon>
        <taxon>Acroporidae</taxon>
        <taxon>Acropora</taxon>
    </lineage>
</organism>
<evidence type="ECO:0000256" key="5">
    <source>
        <dbReference type="ARBA" id="ARBA00022989"/>
    </source>
</evidence>
<feature type="transmembrane region" description="Helical" evidence="11">
    <location>
        <begin position="145"/>
        <end position="165"/>
    </location>
</feature>
<dbReference type="Pfam" id="PF00001">
    <property type="entry name" value="7tm_1"/>
    <property type="match status" value="1"/>
</dbReference>
<dbReference type="SUPFAM" id="SSF81321">
    <property type="entry name" value="Family A G protein-coupled receptor-like"/>
    <property type="match status" value="1"/>
</dbReference>
<evidence type="ECO:0000256" key="11">
    <source>
        <dbReference type="SAM" id="Phobius"/>
    </source>
</evidence>
<dbReference type="Proteomes" id="UP001249851">
    <property type="component" value="Unassembled WGS sequence"/>
</dbReference>
<keyword evidence="3" id="KW-1003">Cell membrane</keyword>
<dbReference type="PROSITE" id="PS50262">
    <property type="entry name" value="G_PROTEIN_RECEP_F1_2"/>
    <property type="match status" value="1"/>
</dbReference>
<evidence type="ECO:0000259" key="12">
    <source>
        <dbReference type="PROSITE" id="PS50262"/>
    </source>
</evidence>
<dbReference type="Gene3D" id="1.20.1070.10">
    <property type="entry name" value="Rhodopsin 7-helix transmembrane proteins"/>
    <property type="match status" value="1"/>
</dbReference>
<evidence type="ECO:0000256" key="3">
    <source>
        <dbReference type="ARBA" id="ARBA00022475"/>
    </source>
</evidence>
<reference evidence="13" key="2">
    <citation type="journal article" date="2023" name="Science">
        <title>Genomic signatures of disease resistance in endangered staghorn corals.</title>
        <authorList>
            <person name="Vollmer S.V."/>
            <person name="Selwyn J.D."/>
            <person name="Despard B.A."/>
            <person name="Roesel C.L."/>
        </authorList>
    </citation>
    <scope>NUCLEOTIDE SEQUENCE</scope>
    <source>
        <strain evidence="13">K2</strain>
    </source>
</reference>
<keyword evidence="5 11" id="KW-1133">Transmembrane helix</keyword>
<dbReference type="CDD" id="cd00637">
    <property type="entry name" value="7tm_classA_rhodopsin-like"/>
    <property type="match status" value="1"/>
</dbReference>
<keyword evidence="14" id="KW-1185">Reference proteome</keyword>
<feature type="transmembrane region" description="Helical" evidence="11">
    <location>
        <begin position="342"/>
        <end position="361"/>
    </location>
</feature>
<evidence type="ECO:0000256" key="1">
    <source>
        <dbReference type="ARBA" id="ARBA00004651"/>
    </source>
</evidence>
<comment type="caution">
    <text evidence="13">The sequence shown here is derived from an EMBL/GenBank/DDBJ whole genome shotgun (WGS) entry which is preliminary data.</text>
</comment>
<dbReference type="GO" id="GO:0004983">
    <property type="term" value="F:neuropeptide Y receptor activity"/>
    <property type="evidence" value="ECO:0007669"/>
    <property type="project" value="InterPro"/>
</dbReference>
<comment type="subcellular location">
    <subcellularLocation>
        <location evidence="1">Cell membrane</location>
        <topology evidence="1">Multi-pass membrane protein</topology>
    </subcellularLocation>
</comment>
<feature type="transmembrane region" description="Helical" evidence="11">
    <location>
        <begin position="29"/>
        <end position="54"/>
    </location>
</feature>
<sequence>MNSDSSREFGNATHGQDNSSGSAFTALTVIQSVFLALMMIVAAVANSFVCRFILAHRSLRTITNSFIFNLAATDFLLSVLCMPFALVSAIMGIWVFGKVMCVLTGFVLSVLCIASILTLVLVAVDRYLAICRPLKYCAIVTHKKCVIMLVYIWLQAIICAILPLVGWGRGYKFVEEECICRPEFGKPSVDNGYTVFLFIACFVGPFSIISFTYISILCAARKQFRRVHHVHLTVAANKDVRQSTSQLNAYEGADNGNDTMVIAQTPENTFIADEITSATNTSRVRRFFGPKAVPKRRRQKARGVKMLWIIVLVFLICWSPYFVFIFYSSINQRNFSKSVKGPTMLLTFLNSALNPFLYGFLNGTFRSRLREFIAQKFLFCKFKDNEEARVHHIT</sequence>
<dbReference type="InterPro" id="IPR000611">
    <property type="entry name" value="NPY_rcpt"/>
</dbReference>
<evidence type="ECO:0000256" key="2">
    <source>
        <dbReference type="ARBA" id="ARBA00010663"/>
    </source>
</evidence>
<feature type="transmembrane region" description="Helical" evidence="11">
    <location>
        <begin position="306"/>
        <end position="330"/>
    </location>
</feature>
<keyword evidence="9 10" id="KW-0807">Transducer</keyword>
<evidence type="ECO:0000256" key="7">
    <source>
        <dbReference type="ARBA" id="ARBA00023136"/>
    </source>
</evidence>
<evidence type="ECO:0000256" key="10">
    <source>
        <dbReference type="RuleBase" id="RU000688"/>
    </source>
</evidence>
<evidence type="ECO:0000256" key="8">
    <source>
        <dbReference type="ARBA" id="ARBA00023170"/>
    </source>
</evidence>
<dbReference type="AlphaFoldDB" id="A0AAD9PVK3"/>
<gene>
    <name evidence="13" type="ORF">P5673_029803</name>
</gene>
<dbReference type="PROSITE" id="PS00237">
    <property type="entry name" value="G_PROTEIN_RECEP_F1_1"/>
    <property type="match status" value="1"/>
</dbReference>
<feature type="transmembrane region" description="Helical" evidence="11">
    <location>
        <begin position="102"/>
        <end position="124"/>
    </location>
</feature>
<feature type="domain" description="G-protein coupled receptors family 1 profile" evidence="12">
    <location>
        <begin position="45"/>
        <end position="358"/>
    </location>
</feature>
<keyword evidence="8 10" id="KW-0675">Receptor</keyword>
<feature type="transmembrane region" description="Helical" evidence="11">
    <location>
        <begin position="195"/>
        <end position="220"/>
    </location>
</feature>
<comment type="similarity">
    <text evidence="2 10">Belongs to the G-protein coupled receptor 1 family.</text>
</comment>
<accession>A0AAD9PVK3</accession>
<reference evidence="13" key="1">
    <citation type="journal article" date="2023" name="G3 (Bethesda)">
        <title>Whole genome assembly and annotation of the endangered Caribbean coral Acropora cervicornis.</title>
        <authorList>
            <person name="Selwyn J.D."/>
            <person name="Vollmer S.V."/>
        </authorList>
    </citation>
    <scope>NUCLEOTIDE SEQUENCE</scope>
    <source>
        <strain evidence="13">K2</strain>
    </source>
</reference>
<dbReference type="PANTHER" id="PTHR22752:SF14">
    <property type="entry name" value="G-PROTEIN COUPLED RECEPTORS FAMILY 1 PROFILE DOMAIN-CONTAINING PROTEIN"/>
    <property type="match status" value="1"/>
</dbReference>
<keyword evidence="7 11" id="KW-0472">Membrane</keyword>
<name>A0AAD9PVK3_ACRCE</name>
<proteinExistence type="inferred from homology"/>
<evidence type="ECO:0000313" key="14">
    <source>
        <dbReference type="Proteomes" id="UP001249851"/>
    </source>
</evidence>
<keyword evidence="6 10" id="KW-0297">G-protein coupled receptor</keyword>
<evidence type="ECO:0000256" key="4">
    <source>
        <dbReference type="ARBA" id="ARBA00022692"/>
    </source>
</evidence>
<keyword evidence="4 10" id="KW-0812">Transmembrane</keyword>
<evidence type="ECO:0000256" key="6">
    <source>
        <dbReference type="ARBA" id="ARBA00023040"/>
    </source>
</evidence>
<dbReference type="GO" id="GO:0005886">
    <property type="term" value="C:plasma membrane"/>
    <property type="evidence" value="ECO:0007669"/>
    <property type="project" value="UniProtKB-SubCell"/>
</dbReference>
<dbReference type="PRINTS" id="PR01012">
    <property type="entry name" value="NRPEPTIDEYR"/>
</dbReference>
<dbReference type="InterPro" id="IPR017452">
    <property type="entry name" value="GPCR_Rhodpsn_7TM"/>
</dbReference>
<evidence type="ECO:0000256" key="9">
    <source>
        <dbReference type="ARBA" id="ARBA00023224"/>
    </source>
</evidence>
<evidence type="ECO:0000313" key="13">
    <source>
        <dbReference type="EMBL" id="KAK2549681.1"/>
    </source>
</evidence>
<protein>
    <submittedName>
        <fullName evidence="13">Alpha-1A adrenergic receptor</fullName>
    </submittedName>
</protein>